<proteinExistence type="predicted"/>
<feature type="region of interest" description="Disordered" evidence="1">
    <location>
        <begin position="61"/>
        <end position="86"/>
    </location>
</feature>
<sequence length="398" mass="44276">MMEPSLDIIKRDLRKLRQKISRSERAVGQNNTSGPQVQGSKKLGEGAVEEVLPTSSCVIPTNLETASGTTDTGLGTSSSEHEQRVLKEELPEVKQEEELILFEDECMDGSSDLQNDEGLNWETTAEEVGEMPNVPVKTEDVVDAPFETVFCEESSAKVKIEVEDYDICDPITSNASQPENCFEFVESREEPGTSFKTTCDKPLVDYMNIGIDNGEHPAVAQPKKKPRCITESSTSSELVVNLIGNSVNARKVYGGSRIVIGSKRKTSGNVFKICKFCTTNEMFISHKELMNHYRLTHNVSAIPSSPKAAGKSKATFKTNVTSAQEQDIPQEDICSSEISQKQNNDGQHVFHVISLQKVPKRRRKDAKDKITELLDFIVEQNVEPKLIDFFIKKHSKCN</sequence>
<evidence type="ECO:0000313" key="2">
    <source>
        <dbReference type="EMBL" id="JAT23403.1"/>
    </source>
</evidence>
<accession>A0A1B6LI87</accession>
<organism evidence="2">
    <name type="scientific">Graphocephala atropunctata</name>
    <dbReference type="NCBI Taxonomy" id="36148"/>
    <lineage>
        <taxon>Eukaryota</taxon>
        <taxon>Metazoa</taxon>
        <taxon>Ecdysozoa</taxon>
        <taxon>Arthropoda</taxon>
        <taxon>Hexapoda</taxon>
        <taxon>Insecta</taxon>
        <taxon>Pterygota</taxon>
        <taxon>Neoptera</taxon>
        <taxon>Paraneoptera</taxon>
        <taxon>Hemiptera</taxon>
        <taxon>Auchenorrhyncha</taxon>
        <taxon>Membracoidea</taxon>
        <taxon>Cicadellidae</taxon>
        <taxon>Cicadellinae</taxon>
        <taxon>Cicadellini</taxon>
        <taxon>Graphocephala</taxon>
    </lineage>
</organism>
<protein>
    <submittedName>
        <fullName evidence="2">Uncharacterized protein</fullName>
    </submittedName>
</protein>
<reference evidence="2" key="1">
    <citation type="submission" date="2015-11" db="EMBL/GenBank/DDBJ databases">
        <title>De novo transcriptome assembly of four potential Pierce s Disease insect vectors from Arizona vineyards.</title>
        <authorList>
            <person name="Tassone E.E."/>
        </authorList>
    </citation>
    <scope>NUCLEOTIDE SEQUENCE</scope>
</reference>
<gene>
    <name evidence="2" type="ORF">g.48496</name>
</gene>
<feature type="compositionally biased region" description="Polar residues" evidence="1">
    <location>
        <begin position="28"/>
        <end position="39"/>
    </location>
</feature>
<feature type="region of interest" description="Disordered" evidence="1">
    <location>
        <begin position="20"/>
        <end position="43"/>
    </location>
</feature>
<feature type="compositionally biased region" description="Low complexity" evidence="1">
    <location>
        <begin position="67"/>
        <end position="78"/>
    </location>
</feature>
<dbReference type="EMBL" id="GEBQ01016574">
    <property type="protein sequence ID" value="JAT23403.1"/>
    <property type="molecule type" value="Transcribed_RNA"/>
</dbReference>
<dbReference type="AlphaFoldDB" id="A0A1B6LI87"/>
<name>A0A1B6LI87_9HEMI</name>
<evidence type="ECO:0000256" key="1">
    <source>
        <dbReference type="SAM" id="MobiDB-lite"/>
    </source>
</evidence>